<comment type="subcellular location">
    <subcellularLocation>
        <location evidence="1">Cell membrane</location>
        <topology evidence="1">Multi-pass membrane protein</topology>
    </subcellularLocation>
</comment>
<gene>
    <name evidence="13" type="primary">cydB</name>
    <name evidence="14" type="ORF">BTBSAS_60048</name>
    <name evidence="13" type="ORF">CNY62_06020</name>
</gene>
<feature type="transmembrane region" description="Helical" evidence="12">
    <location>
        <begin position="82"/>
        <end position="102"/>
    </location>
</feature>
<evidence type="ECO:0000313" key="13">
    <source>
        <dbReference type="EMBL" id="ATF25995.1"/>
    </source>
</evidence>
<evidence type="ECO:0000256" key="10">
    <source>
        <dbReference type="ARBA" id="ARBA00023004"/>
    </source>
</evidence>
<dbReference type="EMBL" id="CP023483">
    <property type="protein sequence ID" value="ATF25995.1"/>
    <property type="molecule type" value="Genomic_DNA"/>
</dbReference>
<comment type="similarity">
    <text evidence="2">Belongs to the cytochrome ubiquinol oxidase subunit 2 family.</text>
</comment>
<evidence type="ECO:0000313" key="14">
    <source>
        <dbReference type="EMBL" id="SPP29745.1"/>
    </source>
</evidence>
<dbReference type="PANTHER" id="PTHR43141:SF5">
    <property type="entry name" value="CYTOCHROME BD-I UBIQUINOL OXIDASE SUBUNIT 2"/>
    <property type="match status" value="1"/>
</dbReference>
<evidence type="ECO:0000256" key="2">
    <source>
        <dbReference type="ARBA" id="ARBA00007543"/>
    </source>
</evidence>
<evidence type="ECO:0000256" key="1">
    <source>
        <dbReference type="ARBA" id="ARBA00004651"/>
    </source>
</evidence>
<keyword evidence="15" id="KW-1185">Reference proteome</keyword>
<evidence type="ECO:0000256" key="7">
    <source>
        <dbReference type="ARBA" id="ARBA00022723"/>
    </source>
</evidence>
<reference evidence="13 15" key="1">
    <citation type="submission" date="2017-09" db="EMBL/GenBank/DDBJ databases">
        <title>Complete Genome Sequences of Two Strains of the Meat Spoilage Bacterium Brochothrix thermosphacta Isolated from Ground Chicken.</title>
        <authorList>
            <person name="Paoli G.C."/>
            <person name="Wijey C."/>
            <person name="Chen C.-Y."/>
            <person name="Nguyen L."/>
            <person name="Yan X."/>
            <person name="Irwin P.L."/>
        </authorList>
    </citation>
    <scope>NUCLEOTIDE SEQUENCE [LARGE SCALE GENOMIC DNA]</scope>
    <source>
        <strain evidence="13 15">BI</strain>
    </source>
</reference>
<dbReference type="NCBIfam" id="TIGR00203">
    <property type="entry name" value="cydB"/>
    <property type="match status" value="1"/>
</dbReference>
<dbReference type="PIRSF" id="PIRSF000267">
    <property type="entry name" value="Cyt_oxidse_sub2"/>
    <property type="match status" value="1"/>
</dbReference>
<proteinExistence type="inferred from homology"/>
<evidence type="ECO:0000256" key="5">
    <source>
        <dbReference type="ARBA" id="ARBA00022617"/>
    </source>
</evidence>
<feature type="transmembrane region" description="Helical" evidence="12">
    <location>
        <begin position="225"/>
        <end position="245"/>
    </location>
</feature>
<dbReference type="EC" id="1.9.3.-" evidence="14"/>
<feature type="transmembrane region" description="Helical" evidence="12">
    <location>
        <begin position="298"/>
        <end position="320"/>
    </location>
</feature>
<keyword evidence="8" id="KW-0249">Electron transport</keyword>
<dbReference type="GO" id="GO:0009055">
    <property type="term" value="F:electron transfer activity"/>
    <property type="evidence" value="ECO:0007669"/>
    <property type="project" value="TreeGrafter"/>
</dbReference>
<keyword evidence="5" id="KW-0349">Heme</keyword>
<keyword evidence="3" id="KW-0813">Transport</keyword>
<evidence type="ECO:0000256" key="11">
    <source>
        <dbReference type="ARBA" id="ARBA00023136"/>
    </source>
</evidence>
<dbReference type="Pfam" id="PF02322">
    <property type="entry name" value="Cyt_bd_oxida_II"/>
    <property type="match status" value="1"/>
</dbReference>
<dbReference type="GeneID" id="66537369"/>
<dbReference type="OrthoDB" id="9776710at2"/>
<evidence type="ECO:0000313" key="15">
    <source>
        <dbReference type="Proteomes" id="UP000243591"/>
    </source>
</evidence>
<name>A0A1D2L6P2_BROTH</name>
<keyword evidence="7" id="KW-0479">Metal-binding</keyword>
<feature type="transmembrane region" description="Helical" evidence="12">
    <location>
        <begin position="157"/>
        <end position="182"/>
    </location>
</feature>
<evidence type="ECO:0000313" key="16">
    <source>
        <dbReference type="Proteomes" id="UP000270190"/>
    </source>
</evidence>
<dbReference type="Proteomes" id="UP000270190">
    <property type="component" value="Unassembled WGS sequence"/>
</dbReference>
<feature type="transmembrane region" description="Helical" evidence="12">
    <location>
        <begin position="114"/>
        <end position="137"/>
    </location>
</feature>
<keyword evidence="14" id="KW-0560">Oxidoreductase</keyword>
<evidence type="ECO:0000256" key="3">
    <source>
        <dbReference type="ARBA" id="ARBA00022448"/>
    </source>
</evidence>
<dbReference type="GO" id="GO:0019646">
    <property type="term" value="P:aerobic electron transport chain"/>
    <property type="evidence" value="ECO:0007669"/>
    <property type="project" value="TreeGrafter"/>
</dbReference>
<reference evidence="14" key="2">
    <citation type="submission" date="2018-04" db="EMBL/GenBank/DDBJ databases">
        <authorList>
            <person name="Go L.Y."/>
            <person name="Mitchell J.A."/>
        </authorList>
    </citation>
    <scope>NUCLEOTIDE SEQUENCE</scope>
    <source>
        <strain evidence="14">BSAS1 3</strain>
    </source>
</reference>
<feature type="transmembrane region" description="Helical" evidence="12">
    <location>
        <begin position="194"/>
        <end position="213"/>
    </location>
</feature>
<dbReference type="Proteomes" id="UP000243591">
    <property type="component" value="Chromosome"/>
</dbReference>
<keyword evidence="6 12" id="KW-0812">Transmembrane</keyword>
<dbReference type="EMBL" id="OUNC01000056">
    <property type="protein sequence ID" value="SPP29745.1"/>
    <property type="molecule type" value="Genomic_DNA"/>
</dbReference>
<evidence type="ECO:0000256" key="12">
    <source>
        <dbReference type="SAM" id="Phobius"/>
    </source>
</evidence>
<dbReference type="GO" id="GO:0005886">
    <property type="term" value="C:plasma membrane"/>
    <property type="evidence" value="ECO:0007669"/>
    <property type="project" value="UniProtKB-SubCell"/>
</dbReference>
<dbReference type="GO" id="GO:0046872">
    <property type="term" value="F:metal ion binding"/>
    <property type="evidence" value="ECO:0007669"/>
    <property type="project" value="UniProtKB-KW"/>
</dbReference>
<feature type="transmembrane region" description="Helical" evidence="12">
    <location>
        <begin position="6"/>
        <end position="36"/>
    </location>
</feature>
<keyword evidence="9 12" id="KW-1133">Transmembrane helix</keyword>
<dbReference type="GO" id="GO:0070069">
    <property type="term" value="C:cytochrome complex"/>
    <property type="evidence" value="ECO:0007669"/>
    <property type="project" value="TreeGrafter"/>
</dbReference>
<keyword evidence="10" id="KW-0408">Iron</keyword>
<dbReference type="GO" id="GO:0016682">
    <property type="term" value="F:oxidoreductase activity, acting on diphenols and related substances as donors, oxygen as acceptor"/>
    <property type="evidence" value="ECO:0007669"/>
    <property type="project" value="TreeGrafter"/>
</dbReference>
<keyword evidence="11 12" id="KW-0472">Membrane</keyword>
<accession>A0A1D2L6P2</accession>
<dbReference type="KEGG" id="bths:CNY62_06020"/>
<dbReference type="AlphaFoldDB" id="A0A1D2L6P2"/>
<organism evidence="13 15">
    <name type="scientific">Brochothrix thermosphacta</name>
    <name type="common">Microbacterium thermosphactum</name>
    <dbReference type="NCBI Taxonomy" id="2756"/>
    <lineage>
        <taxon>Bacteria</taxon>
        <taxon>Bacillati</taxon>
        <taxon>Bacillota</taxon>
        <taxon>Bacilli</taxon>
        <taxon>Bacillales</taxon>
        <taxon>Listeriaceae</taxon>
        <taxon>Brochothrix</taxon>
    </lineage>
</organism>
<reference evidence="16" key="3">
    <citation type="submission" date="2018-04" db="EMBL/GenBank/DDBJ databases">
        <authorList>
            <person name="Illikoud N."/>
        </authorList>
    </citation>
    <scope>NUCLEOTIDE SEQUENCE [LARGE SCALE GENOMIC DNA]</scope>
</reference>
<dbReference type="RefSeq" id="WP_029091309.1">
    <property type="nucleotide sequence ID" value="NZ_CBCPHX010000004.1"/>
</dbReference>
<evidence type="ECO:0000256" key="8">
    <source>
        <dbReference type="ARBA" id="ARBA00022982"/>
    </source>
</evidence>
<dbReference type="PANTHER" id="PTHR43141">
    <property type="entry name" value="CYTOCHROME BD2 SUBUNIT II"/>
    <property type="match status" value="1"/>
</dbReference>
<evidence type="ECO:0000256" key="9">
    <source>
        <dbReference type="ARBA" id="ARBA00022989"/>
    </source>
</evidence>
<evidence type="ECO:0000256" key="4">
    <source>
        <dbReference type="ARBA" id="ARBA00022475"/>
    </source>
</evidence>
<sequence length="337" mass="38175">MSLNEFWFLLVAVLFIGFFFLEGFDFGVGMSMRFLAKDEKERTMLVSTIGPFWDANEVWLITAGGALFAAFPNWYATMFSGYYLPLFAVLMLLIGRGVSFEFRRKHDHPKWTPTWDWVIFISSTLIPLLFGVLFTSMLKGMPIDAEMNMYAGFTDYINVYSVWGGITLMLLCFYHGLLYITLRVDHSMRERARNLAVKVGLGVLVSLVVFVLLSMKYTDIFSHNLVGVLITIGFIVVSYALSLLFTLKGSEKLSFTFSGLGIAGTISLIFVSLFPRVMVSSLGEAFNLTISNASSGNYSLKVMTIVAITLLPFVLGYTIWSYYVFRKRITQEDEHIY</sequence>
<dbReference type="STRING" id="2756.BFR44_05785"/>
<feature type="transmembrane region" description="Helical" evidence="12">
    <location>
        <begin position="257"/>
        <end position="278"/>
    </location>
</feature>
<evidence type="ECO:0000256" key="6">
    <source>
        <dbReference type="ARBA" id="ARBA00022692"/>
    </source>
</evidence>
<keyword evidence="4" id="KW-1003">Cell membrane</keyword>
<protein>
    <submittedName>
        <fullName evidence="14">Cytochrome bb' ubiquinol oxidase (Subunit II)</fullName>
        <ecNumber evidence="14">1.9.3.-</ecNumber>
    </submittedName>
    <submittedName>
        <fullName evidence="13">Cytochrome d ubiquinol oxidase subunit II</fullName>
    </submittedName>
</protein>
<dbReference type="InterPro" id="IPR003317">
    <property type="entry name" value="Cyt-d_oxidase_su2"/>
</dbReference>